<keyword evidence="7" id="KW-0863">Zinc-finger</keyword>
<evidence type="ECO:0000256" key="8">
    <source>
        <dbReference type="ARBA" id="ARBA00022786"/>
    </source>
</evidence>
<comment type="pathway">
    <text evidence="2">Protein modification; protein ubiquitination.</text>
</comment>
<comment type="catalytic activity">
    <reaction evidence="1">
        <text>[E2 ubiquitin-conjugating enzyme]-S-ubiquitinyl-L-cysteine + [acceptor protein]-L-lysine = [E2 ubiquitin-conjugating enzyme]-L-cysteine + [acceptor protein]-N(6)-ubiquitinyl-L-lysine.</text>
        <dbReference type="EC" id="2.3.2.31"/>
    </reaction>
</comment>
<dbReference type="PANTHER" id="PTHR11685">
    <property type="entry name" value="RBR FAMILY RING FINGER AND IBR DOMAIN-CONTAINING"/>
    <property type="match status" value="1"/>
</dbReference>
<evidence type="ECO:0000259" key="11">
    <source>
        <dbReference type="PROSITE" id="PS51873"/>
    </source>
</evidence>
<evidence type="ECO:0000256" key="10">
    <source>
        <dbReference type="SAM" id="MobiDB-lite"/>
    </source>
</evidence>
<evidence type="ECO:0000313" key="13">
    <source>
        <dbReference type="Proteomes" id="UP000012174"/>
    </source>
</evidence>
<evidence type="ECO:0000256" key="2">
    <source>
        <dbReference type="ARBA" id="ARBA00004906"/>
    </source>
</evidence>
<dbReference type="GO" id="GO:0008270">
    <property type="term" value="F:zinc ion binding"/>
    <property type="evidence" value="ECO:0007669"/>
    <property type="project" value="UniProtKB-KW"/>
</dbReference>
<dbReference type="InterPro" id="IPR044066">
    <property type="entry name" value="TRIAD_supradom"/>
</dbReference>
<evidence type="ECO:0000256" key="5">
    <source>
        <dbReference type="ARBA" id="ARBA00022723"/>
    </source>
</evidence>
<gene>
    <name evidence="12" type="ORF">UCREL1_5483</name>
</gene>
<keyword evidence="4" id="KW-0808">Transferase</keyword>
<evidence type="ECO:0000313" key="12">
    <source>
        <dbReference type="EMBL" id="EMR67517.1"/>
    </source>
</evidence>
<dbReference type="InterPro" id="IPR054694">
    <property type="entry name" value="Parkin-like_IBR"/>
</dbReference>
<dbReference type="OMA" id="THEVAWH"/>
<dbReference type="InterPro" id="IPR031127">
    <property type="entry name" value="E3_UB_ligase_RBR"/>
</dbReference>
<evidence type="ECO:0000256" key="7">
    <source>
        <dbReference type="ARBA" id="ARBA00022771"/>
    </source>
</evidence>
<dbReference type="EC" id="2.3.2.31" evidence="3"/>
<dbReference type="InterPro" id="IPR002867">
    <property type="entry name" value="IBR_dom"/>
</dbReference>
<feature type="domain" description="RING-type" evidence="11">
    <location>
        <begin position="1"/>
        <end position="239"/>
    </location>
</feature>
<dbReference type="CDD" id="cd20335">
    <property type="entry name" value="BRcat_RBR"/>
    <property type="match status" value="1"/>
</dbReference>
<keyword evidence="6" id="KW-0677">Repeat</keyword>
<dbReference type="AlphaFoldDB" id="M7STD3"/>
<dbReference type="HOGENOM" id="CLU_1161128_0_0_1"/>
<dbReference type="KEGG" id="ela:UCREL1_5483"/>
<keyword evidence="13" id="KW-1185">Reference proteome</keyword>
<dbReference type="GO" id="GO:0061630">
    <property type="term" value="F:ubiquitin protein ligase activity"/>
    <property type="evidence" value="ECO:0007669"/>
    <property type="project" value="UniProtKB-EC"/>
</dbReference>
<dbReference type="Pfam" id="PF01485">
    <property type="entry name" value="IBR"/>
    <property type="match status" value="1"/>
</dbReference>
<dbReference type="EMBL" id="KB706414">
    <property type="protein sequence ID" value="EMR67517.1"/>
    <property type="molecule type" value="Genomic_DNA"/>
</dbReference>
<sequence>MTQAGNFTWCPLGCGSGQFHDAVDDNDNNNNDDLLSIVLCRGCNRQYCRRHLVAWHHEHTCDEYEQYLLDPEHSRSIGQTATMRREAEERALDLAEDDIRDAQHRFDALLLQMQRTAEEIRQAELERLERERRERKAREELERRRRAEEEARKRAEREKRKLEARKKDEEAKTLAAFQNGSGGGFKHPVKPCPNPKCKTPIEKKAGCDHMHCVRCKTHFSWKELFIYPPGTFGYIPQQW</sequence>
<dbReference type="PROSITE" id="PS51873">
    <property type="entry name" value="TRIAD"/>
    <property type="match status" value="1"/>
</dbReference>
<protein>
    <recommendedName>
        <fullName evidence="3">RBR-type E3 ubiquitin transferase</fullName>
        <ecNumber evidence="3">2.3.2.31</ecNumber>
    </recommendedName>
</protein>
<dbReference type="Pfam" id="PF22605">
    <property type="entry name" value="IBR_2"/>
    <property type="match status" value="1"/>
</dbReference>
<evidence type="ECO:0000256" key="1">
    <source>
        <dbReference type="ARBA" id="ARBA00001798"/>
    </source>
</evidence>
<dbReference type="GO" id="GO:0016567">
    <property type="term" value="P:protein ubiquitination"/>
    <property type="evidence" value="ECO:0007669"/>
    <property type="project" value="InterPro"/>
</dbReference>
<keyword evidence="9" id="KW-0862">Zinc</keyword>
<feature type="region of interest" description="Disordered" evidence="10">
    <location>
        <begin position="129"/>
        <end position="171"/>
    </location>
</feature>
<dbReference type="Gene3D" id="1.20.120.1750">
    <property type="match status" value="1"/>
</dbReference>
<keyword evidence="8" id="KW-0833">Ubl conjugation pathway</keyword>
<dbReference type="CDD" id="cd20336">
    <property type="entry name" value="Rcat_RBR"/>
    <property type="match status" value="1"/>
</dbReference>
<accession>M7STD3</accession>
<evidence type="ECO:0000256" key="4">
    <source>
        <dbReference type="ARBA" id="ARBA00022679"/>
    </source>
</evidence>
<name>M7STD3_EUTLA</name>
<dbReference type="OrthoDB" id="1431934at2759"/>
<evidence type="ECO:0000256" key="9">
    <source>
        <dbReference type="ARBA" id="ARBA00022833"/>
    </source>
</evidence>
<dbReference type="SUPFAM" id="SSF57850">
    <property type="entry name" value="RING/U-box"/>
    <property type="match status" value="2"/>
</dbReference>
<dbReference type="Proteomes" id="UP000012174">
    <property type="component" value="Unassembled WGS sequence"/>
</dbReference>
<proteinExistence type="predicted"/>
<keyword evidence="5" id="KW-0479">Metal-binding</keyword>
<evidence type="ECO:0000256" key="6">
    <source>
        <dbReference type="ARBA" id="ARBA00022737"/>
    </source>
</evidence>
<evidence type="ECO:0000256" key="3">
    <source>
        <dbReference type="ARBA" id="ARBA00012251"/>
    </source>
</evidence>
<reference evidence="13" key="1">
    <citation type="journal article" date="2013" name="Genome Announc.">
        <title>Draft genome sequence of the grapevine dieback fungus Eutypa lata UCR-EL1.</title>
        <authorList>
            <person name="Blanco-Ulate B."/>
            <person name="Rolshausen P.E."/>
            <person name="Cantu D."/>
        </authorList>
    </citation>
    <scope>NUCLEOTIDE SEQUENCE [LARGE SCALE GENOMIC DNA]</scope>
    <source>
        <strain evidence="13">UCR-EL1</strain>
    </source>
</reference>
<organism evidence="12 13">
    <name type="scientific">Eutypa lata (strain UCR-EL1)</name>
    <name type="common">Grapevine dieback disease fungus</name>
    <name type="synonym">Eutypa armeniacae</name>
    <dbReference type="NCBI Taxonomy" id="1287681"/>
    <lineage>
        <taxon>Eukaryota</taxon>
        <taxon>Fungi</taxon>
        <taxon>Dikarya</taxon>
        <taxon>Ascomycota</taxon>
        <taxon>Pezizomycotina</taxon>
        <taxon>Sordariomycetes</taxon>
        <taxon>Xylariomycetidae</taxon>
        <taxon>Xylariales</taxon>
        <taxon>Diatrypaceae</taxon>
        <taxon>Eutypa</taxon>
    </lineage>
</organism>